<sequence length="216" mass="23543">MTTPPEGQHNRSTAEALAKQERKVAGVMEMGNLRWVLAGCILVFVIALLLPFTGGHSGLEVLAYTEASRADVKITENLFVWVGTLGVVVFGLITVITRKSTPFLLTWALTTIALIEALLAIWLRQTSEGYTTAFGLYLAIAVVVVAEVVCVMLATRRSPEQQEIARQRRSVDDTDEVGRAQLSASSRAAEETGEVPAALVDDRRAKAAERHRRQGL</sequence>
<dbReference type="RefSeq" id="WP_018581174.1">
    <property type="nucleotide sequence ID" value="NZ_LDYD01000009.1"/>
</dbReference>
<evidence type="ECO:0000256" key="2">
    <source>
        <dbReference type="SAM" id="Phobius"/>
    </source>
</evidence>
<dbReference type="Proteomes" id="UP000254467">
    <property type="component" value="Unassembled WGS sequence"/>
</dbReference>
<dbReference type="STRING" id="35756.GCA_001044155_02715"/>
<reference evidence="3 4" key="1">
    <citation type="submission" date="2018-06" db="EMBL/GenBank/DDBJ databases">
        <authorList>
            <consortium name="Pathogen Informatics"/>
            <person name="Doyle S."/>
        </authorList>
    </citation>
    <scope>NUCLEOTIDE SEQUENCE [LARGE SCALE GENOMIC DNA]</scope>
    <source>
        <strain evidence="3 4">NCTC11862</strain>
    </source>
</reference>
<dbReference type="EMBL" id="UFXQ01000001">
    <property type="protein sequence ID" value="STC67952.1"/>
    <property type="molecule type" value="Genomic_DNA"/>
</dbReference>
<organism evidence="3 4">
    <name type="scientific">Corynebacterium pilosum</name>
    <dbReference type="NCBI Taxonomy" id="35756"/>
    <lineage>
        <taxon>Bacteria</taxon>
        <taxon>Bacillati</taxon>
        <taxon>Actinomycetota</taxon>
        <taxon>Actinomycetes</taxon>
        <taxon>Mycobacteriales</taxon>
        <taxon>Corynebacteriaceae</taxon>
        <taxon>Corynebacterium</taxon>
    </lineage>
</organism>
<evidence type="ECO:0000313" key="3">
    <source>
        <dbReference type="EMBL" id="STC67952.1"/>
    </source>
</evidence>
<feature type="transmembrane region" description="Helical" evidence="2">
    <location>
        <begin position="134"/>
        <end position="154"/>
    </location>
</feature>
<dbReference type="AlphaFoldDB" id="A0A376CI81"/>
<evidence type="ECO:0000256" key="1">
    <source>
        <dbReference type="SAM" id="MobiDB-lite"/>
    </source>
</evidence>
<keyword evidence="2" id="KW-0812">Transmembrane</keyword>
<feature type="transmembrane region" description="Helical" evidence="2">
    <location>
        <begin position="103"/>
        <end position="122"/>
    </location>
</feature>
<name>A0A376CI81_9CORY</name>
<keyword evidence="2" id="KW-1133">Transmembrane helix</keyword>
<keyword evidence="2" id="KW-0472">Membrane</keyword>
<gene>
    <name evidence="3" type="ORF">NCTC11862_00006</name>
</gene>
<evidence type="ECO:0000313" key="4">
    <source>
        <dbReference type="Proteomes" id="UP000254467"/>
    </source>
</evidence>
<protein>
    <submittedName>
        <fullName evidence="3">Hypothetical membrane protein</fullName>
    </submittedName>
</protein>
<dbReference type="OrthoDB" id="4484187at2"/>
<proteinExistence type="predicted"/>
<accession>A0A376CI81</accession>
<feature type="transmembrane region" description="Helical" evidence="2">
    <location>
        <begin position="32"/>
        <end position="52"/>
    </location>
</feature>
<feature type="transmembrane region" description="Helical" evidence="2">
    <location>
        <begin position="78"/>
        <end position="96"/>
    </location>
</feature>
<feature type="region of interest" description="Disordered" evidence="1">
    <location>
        <begin position="181"/>
        <end position="216"/>
    </location>
</feature>
<keyword evidence="4" id="KW-1185">Reference proteome</keyword>